<dbReference type="SUPFAM" id="SSF51735">
    <property type="entry name" value="NAD(P)-binding Rossmann-fold domains"/>
    <property type="match status" value="1"/>
</dbReference>
<dbReference type="InterPro" id="IPR036291">
    <property type="entry name" value="NAD(P)-bd_dom_sf"/>
</dbReference>
<dbReference type="Pfam" id="PF13561">
    <property type="entry name" value="adh_short_C2"/>
    <property type="match status" value="1"/>
</dbReference>
<evidence type="ECO:0000313" key="3">
    <source>
        <dbReference type="EMBL" id="KAJ7693888.1"/>
    </source>
</evidence>
<dbReference type="EMBL" id="JARKIE010000044">
    <property type="protein sequence ID" value="KAJ7693888.1"/>
    <property type="molecule type" value="Genomic_DNA"/>
</dbReference>
<evidence type="ECO:0000313" key="4">
    <source>
        <dbReference type="Proteomes" id="UP001221757"/>
    </source>
</evidence>
<dbReference type="PRINTS" id="PR00080">
    <property type="entry name" value="SDRFAMILY"/>
</dbReference>
<dbReference type="PANTHER" id="PTHR43639:SF5">
    <property type="entry name" value="OXIDOREDUCTASE, SHORT-CHAIN DEHYDROGENASE_REDUCTASE FAMILY (AFU_ORTHOLOGUE AFUA_6G09140)"/>
    <property type="match status" value="1"/>
</dbReference>
<accession>A0AAD7DKK6</accession>
<dbReference type="PANTHER" id="PTHR43639">
    <property type="entry name" value="OXIDOREDUCTASE, SHORT-CHAIN DEHYDROGENASE/REDUCTASE FAMILY (AFU_ORTHOLOGUE AFUA_5G02870)"/>
    <property type="match status" value="1"/>
</dbReference>
<protein>
    <submittedName>
        <fullName evidence="3">3-oxoacyl-reductase</fullName>
    </submittedName>
</protein>
<dbReference type="InterPro" id="IPR002347">
    <property type="entry name" value="SDR_fam"/>
</dbReference>
<dbReference type="PROSITE" id="PS00061">
    <property type="entry name" value="ADH_SHORT"/>
    <property type="match status" value="1"/>
</dbReference>
<comment type="caution">
    <text evidence="3">The sequence shown here is derived from an EMBL/GenBank/DDBJ whole genome shotgun (WGS) entry which is preliminary data.</text>
</comment>
<reference evidence="3" key="1">
    <citation type="submission" date="2023-03" db="EMBL/GenBank/DDBJ databases">
        <title>Massive genome expansion in bonnet fungi (Mycena s.s.) driven by repeated elements and novel gene families across ecological guilds.</title>
        <authorList>
            <consortium name="Lawrence Berkeley National Laboratory"/>
            <person name="Harder C.B."/>
            <person name="Miyauchi S."/>
            <person name="Viragh M."/>
            <person name="Kuo A."/>
            <person name="Thoen E."/>
            <person name="Andreopoulos B."/>
            <person name="Lu D."/>
            <person name="Skrede I."/>
            <person name="Drula E."/>
            <person name="Henrissat B."/>
            <person name="Morin E."/>
            <person name="Kohler A."/>
            <person name="Barry K."/>
            <person name="LaButti K."/>
            <person name="Morin E."/>
            <person name="Salamov A."/>
            <person name="Lipzen A."/>
            <person name="Mereny Z."/>
            <person name="Hegedus B."/>
            <person name="Baldrian P."/>
            <person name="Stursova M."/>
            <person name="Weitz H."/>
            <person name="Taylor A."/>
            <person name="Grigoriev I.V."/>
            <person name="Nagy L.G."/>
            <person name="Martin F."/>
            <person name="Kauserud H."/>
        </authorList>
    </citation>
    <scope>NUCLEOTIDE SEQUENCE</scope>
    <source>
        <strain evidence="3">CBHHK067</strain>
    </source>
</reference>
<dbReference type="PRINTS" id="PR00081">
    <property type="entry name" value="GDHRDH"/>
</dbReference>
<dbReference type="GO" id="GO:0016491">
    <property type="term" value="F:oxidoreductase activity"/>
    <property type="evidence" value="ECO:0007669"/>
    <property type="project" value="UniProtKB-KW"/>
</dbReference>
<name>A0AAD7DKK6_MYCRO</name>
<proteinExistence type="predicted"/>
<keyword evidence="1" id="KW-0521">NADP</keyword>
<dbReference type="Proteomes" id="UP001221757">
    <property type="component" value="Unassembled WGS sequence"/>
</dbReference>
<evidence type="ECO:0000256" key="1">
    <source>
        <dbReference type="ARBA" id="ARBA00022857"/>
    </source>
</evidence>
<dbReference type="NCBIfam" id="NF005559">
    <property type="entry name" value="PRK07231.1"/>
    <property type="match status" value="1"/>
</dbReference>
<dbReference type="AlphaFoldDB" id="A0AAD7DKK6"/>
<organism evidence="3 4">
    <name type="scientific">Mycena rosella</name>
    <name type="common">Pink bonnet</name>
    <name type="synonym">Agaricus rosellus</name>
    <dbReference type="NCBI Taxonomy" id="1033263"/>
    <lineage>
        <taxon>Eukaryota</taxon>
        <taxon>Fungi</taxon>
        <taxon>Dikarya</taxon>
        <taxon>Basidiomycota</taxon>
        <taxon>Agaricomycotina</taxon>
        <taxon>Agaricomycetes</taxon>
        <taxon>Agaricomycetidae</taxon>
        <taxon>Agaricales</taxon>
        <taxon>Marasmiineae</taxon>
        <taxon>Mycenaceae</taxon>
        <taxon>Mycena</taxon>
    </lineage>
</organism>
<evidence type="ECO:0000256" key="2">
    <source>
        <dbReference type="ARBA" id="ARBA00023002"/>
    </source>
</evidence>
<dbReference type="FunFam" id="3.40.50.720:FF:000084">
    <property type="entry name" value="Short-chain dehydrogenase reductase"/>
    <property type="match status" value="1"/>
</dbReference>
<sequence length="249" mass="26221">MATPSTSTQKVALVTGGAAGFGLAITEKLLAQQYRVLVLDISVAADSEDGERVVLRGDVTKKDDWVRAVGAVLDKWGRLDVVVNNAGINMTGKETHEVDEAFFDRLMNINVKSVYHSISACAPVMLKQKSGVFIHISSVGALRPKPKIAYYCATKAAIIAISKSIAIEYAPHVRSVVIAPSMGNTGMMQLNLGPGVAATAENIAPMLANIPMGRACEPSDVAATVAFLASDDACYLTGNVVEVDGGRCI</sequence>
<dbReference type="InterPro" id="IPR020904">
    <property type="entry name" value="Sc_DH/Rdtase_CS"/>
</dbReference>
<keyword evidence="4" id="KW-1185">Reference proteome</keyword>
<keyword evidence="2" id="KW-0560">Oxidoreductase</keyword>
<gene>
    <name evidence="3" type="ORF">B0H17DRAFT_1168732</name>
</gene>
<dbReference type="Gene3D" id="3.40.50.720">
    <property type="entry name" value="NAD(P)-binding Rossmann-like Domain"/>
    <property type="match status" value="1"/>
</dbReference>